<evidence type="ECO:0000313" key="1">
    <source>
        <dbReference type="EMBL" id="AEF82264.1"/>
    </source>
</evidence>
<organism evidence="1 2">
    <name type="scientific">Leadbettera azotonutricia (strain ATCC BAA-888 / DSM 13862 / ZAS-9)</name>
    <name type="common">Treponema azotonutricium</name>
    <dbReference type="NCBI Taxonomy" id="545695"/>
    <lineage>
        <taxon>Bacteria</taxon>
        <taxon>Pseudomonadati</taxon>
        <taxon>Spirochaetota</taxon>
        <taxon>Spirochaetia</taxon>
        <taxon>Spirochaetales</taxon>
        <taxon>Breznakiellaceae</taxon>
        <taxon>Leadbettera</taxon>
    </lineage>
</organism>
<reference evidence="2" key="1">
    <citation type="submission" date="2009-12" db="EMBL/GenBank/DDBJ databases">
        <title>Complete sequence of Treponema azotonutricium strain ZAS-9.</title>
        <authorList>
            <person name="Tetu S.G."/>
            <person name="Matson E."/>
            <person name="Ren Q."/>
            <person name="Seshadri R."/>
            <person name="Elbourne L."/>
            <person name="Hassan K.A."/>
            <person name="Durkin A."/>
            <person name="Radune D."/>
            <person name="Mohamoud Y."/>
            <person name="Shay R."/>
            <person name="Jin S."/>
            <person name="Zhang X."/>
            <person name="Lucey K."/>
            <person name="Ballor N.R."/>
            <person name="Ottesen E."/>
            <person name="Rosenthal R."/>
            <person name="Allen A."/>
            <person name="Leadbetter J.R."/>
            <person name="Paulsen I.T."/>
        </authorList>
    </citation>
    <scope>NUCLEOTIDE SEQUENCE [LARGE SCALE GENOMIC DNA]</scope>
    <source>
        <strain evidence="2">ATCC BAA-888 / DSM 13862 / ZAS-9</strain>
    </source>
</reference>
<gene>
    <name evidence="1" type="ordered locus">TREAZ_0358</name>
</gene>
<dbReference type="EMBL" id="CP001841">
    <property type="protein sequence ID" value="AEF82264.1"/>
    <property type="molecule type" value="Genomic_DNA"/>
</dbReference>
<dbReference type="KEGG" id="taz:TREAZ_0358"/>
<dbReference type="STRING" id="545695.TREAZ_0358"/>
<protein>
    <submittedName>
        <fullName evidence="1">Uncharacterized protein</fullName>
    </submittedName>
</protein>
<dbReference type="AlphaFoldDB" id="F5YDH0"/>
<proteinExistence type="predicted"/>
<name>F5YDH0_LEAAZ</name>
<sequence length="128" mass="15246">MDDIKQEKERLLIREANSQNKEIIPVYKKDAVFNFFPDFRLHLERFKSNRIIFETNTGFIWNIDIGCFVNYLSDHAKRKKHPNYSIIAYFFSWLDNNEIIVLTTEMLQNNNRGAPVKYSIINDIIKGK</sequence>
<dbReference type="HOGENOM" id="CLU_1958596_0_0_12"/>
<dbReference type="RefSeq" id="WP_015711584.1">
    <property type="nucleotide sequence ID" value="NC_015577.1"/>
</dbReference>
<accession>F5YDH0</accession>
<dbReference type="Proteomes" id="UP000009222">
    <property type="component" value="Chromosome"/>
</dbReference>
<dbReference type="InParanoid" id="F5YDH0"/>
<reference evidence="1 2" key="2">
    <citation type="journal article" date="2011" name="ISME J.">
        <title>RNA-seq reveals cooperative metabolic interactions between two termite-gut spirochete species in co-culture.</title>
        <authorList>
            <person name="Rosenthal A.Z."/>
            <person name="Matson E.G."/>
            <person name="Eldar A."/>
            <person name="Leadbetter J.R."/>
        </authorList>
    </citation>
    <scope>NUCLEOTIDE SEQUENCE [LARGE SCALE GENOMIC DNA]</scope>
    <source>
        <strain evidence="2">ATCC BAA-888 / DSM 13862 / ZAS-9</strain>
    </source>
</reference>
<evidence type="ECO:0000313" key="2">
    <source>
        <dbReference type="Proteomes" id="UP000009222"/>
    </source>
</evidence>
<keyword evidence="2" id="KW-1185">Reference proteome</keyword>